<feature type="transmembrane region" description="Helical" evidence="1">
    <location>
        <begin position="102"/>
        <end position="127"/>
    </location>
</feature>
<evidence type="ECO:0008006" key="3">
    <source>
        <dbReference type="Google" id="ProtNLM"/>
    </source>
</evidence>
<accession>A0A1C3HDD1</accession>
<feature type="transmembrane region" description="Helical" evidence="1">
    <location>
        <begin position="73"/>
        <end position="96"/>
    </location>
</feature>
<proteinExistence type="predicted"/>
<protein>
    <recommendedName>
        <fullName evidence="3">DUF2938 domain-containing protein</fullName>
    </recommendedName>
</protein>
<keyword evidence="1" id="KW-1133">Transmembrane helix</keyword>
<feature type="transmembrane region" description="Helical" evidence="1">
    <location>
        <begin position="139"/>
        <end position="160"/>
    </location>
</feature>
<organism evidence="2">
    <name type="scientific">Serratia marcescens</name>
    <dbReference type="NCBI Taxonomy" id="615"/>
    <lineage>
        <taxon>Bacteria</taxon>
        <taxon>Pseudomonadati</taxon>
        <taxon>Pseudomonadota</taxon>
        <taxon>Gammaproteobacteria</taxon>
        <taxon>Enterobacterales</taxon>
        <taxon>Yersiniaceae</taxon>
        <taxon>Serratia</taxon>
    </lineage>
</organism>
<keyword evidence="1" id="KW-0472">Membrane</keyword>
<dbReference type="Pfam" id="PF11158">
    <property type="entry name" value="DUF2938"/>
    <property type="match status" value="1"/>
</dbReference>
<name>A0A1C3HDD1_SERMA</name>
<keyword evidence="1" id="KW-0812">Transmembrane</keyword>
<dbReference type="EMBL" id="LT575490">
    <property type="protein sequence ID" value="SAY43027.1"/>
    <property type="molecule type" value="Genomic_DNA"/>
</dbReference>
<gene>
    <name evidence="2" type="ORF">PWN146_01717</name>
</gene>
<dbReference type="InterPro" id="IPR021329">
    <property type="entry name" value="DUF2938"/>
</dbReference>
<evidence type="ECO:0000256" key="1">
    <source>
        <dbReference type="SAM" id="Phobius"/>
    </source>
</evidence>
<evidence type="ECO:0000313" key="2">
    <source>
        <dbReference type="EMBL" id="SAY43027.1"/>
    </source>
</evidence>
<sequence length="164" mass="17694">MTPDLLVRILLTGAGATLCMDLWALLLRRRFGIPSLDYALVGRWFLGMSDGRWFHATIVTAPPRRGERAIGWILHYAIGIAFAFIPIGLAGIGWYAAPEPLIALLSGWLSLAAPFLVMQPALGFGVAAAKTAYPRRARLLSLLTHTVYGLGLLIAARLLAALCA</sequence>
<dbReference type="AlphaFoldDB" id="A0A1C3HDD1"/>
<reference evidence="2" key="1">
    <citation type="submission" date="2016-05" db="EMBL/GenBank/DDBJ databases">
        <authorList>
            <person name="Cock P.J.A."/>
            <person name="Cock P.J.A."/>
        </authorList>
    </citation>
    <scope>NUCLEOTIDE SEQUENCE</scope>
    <source>
        <strain evidence="2">PWN146_assembly</strain>
    </source>
</reference>
<feature type="transmembrane region" description="Helical" evidence="1">
    <location>
        <begin position="6"/>
        <end position="26"/>
    </location>
</feature>